<feature type="chain" id="PRO_5021368903" evidence="1">
    <location>
        <begin position="18"/>
        <end position="103"/>
    </location>
</feature>
<protein>
    <submittedName>
        <fullName evidence="2">Uncharacterized protein</fullName>
    </submittedName>
</protein>
<accession>A0A4Y2J5J6</accession>
<gene>
    <name evidence="2" type="ORF">AVEN_130139_1</name>
</gene>
<keyword evidence="1" id="KW-0732">Signal</keyword>
<dbReference type="Proteomes" id="UP000499080">
    <property type="component" value="Unassembled WGS sequence"/>
</dbReference>
<reference evidence="2 3" key="1">
    <citation type="journal article" date="2019" name="Sci. Rep.">
        <title>Orb-weaving spider Araneus ventricosus genome elucidates the spidroin gene catalogue.</title>
        <authorList>
            <person name="Kono N."/>
            <person name="Nakamura H."/>
            <person name="Ohtoshi R."/>
            <person name="Moran D.A.P."/>
            <person name="Shinohara A."/>
            <person name="Yoshida Y."/>
            <person name="Fujiwara M."/>
            <person name="Mori M."/>
            <person name="Tomita M."/>
            <person name="Arakawa K."/>
        </authorList>
    </citation>
    <scope>NUCLEOTIDE SEQUENCE [LARGE SCALE GENOMIC DNA]</scope>
</reference>
<organism evidence="2 3">
    <name type="scientific">Araneus ventricosus</name>
    <name type="common">Orbweaver spider</name>
    <name type="synonym">Epeira ventricosa</name>
    <dbReference type="NCBI Taxonomy" id="182803"/>
    <lineage>
        <taxon>Eukaryota</taxon>
        <taxon>Metazoa</taxon>
        <taxon>Ecdysozoa</taxon>
        <taxon>Arthropoda</taxon>
        <taxon>Chelicerata</taxon>
        <taxon>Arachnida</taxon>
        <taxon>Araneae</taxon>
        <taxon>Araneomorphae</taxon>
        <taxon>Entelegynae</taxon>
        <taxon>Araneoidea</taxon>
        <taxon>Araneidae</taxon>
        <taxon>Araneus</taxon>
    </lineage>
</organism>
<evidence type="ECO:0000313" key="3">
    <source>
        <dbReference type="Proteomes" id="UP000499080"/>
    </source>
</evidence>
<sequence length="103" mass="11219">MLLVVIISLCLVCLAQSVSQGLMLRRSVAYSVGQSDPGATNHLRKKSDLALLYTWDCLPGDSQGKLTHICVSHGGKPQATIWTAASNFWLKRTSYNQLLNNSG</sequence>
<dbReference type="AlphaFoldDB" id="A0A4Y2J5J6"/>
<evidence type="ECO:0000313" key="2">
    <source>
        <dbReference type="EMBL" id="GBM85427.1"/>
    </source>
</evidence>
<dbReference type="EMBL" id="BGPR01003233">
    <property type="protein sequence ID" value="GBM85427.1"/>
    <property type="molecule type" value="Genomic_DNA"/>
</dbReference>
<evidence type="ECO:0000256" key="1">
    <source>
        <dbReference type="SAM" id="SignalP"/>
    </source>
</evidence>
<feature type="signal peptide" evidence="1">
    <location>
        <begin position="1"/>
        <end position="17"/>
    </location>
</feature>
<comment type="caution">
    <text evidence="2">The sequence shown here is derived from an EMBL/GenBank/DDBJ whole genome shotgun (WGS) entry which is preliminary data.</text>
</comment>
<name>A0A4Y2J5J6_ARAVE</name>
<keyword evidence="3" id="KW-1185">Reference proteome</keyword>
<proteinExistence type="predicted"/>